<feature type="transmembrane region" description="Helical" evidence="1">
    <location>
        <begin position="211"/>
        <end position="229"/>
    </location>
</feature>
<keyword evidence="1" id="KW-0472">Membrane</keyword>
<keyword evidence="1" id="KW-1133">Transmembrane helix</keyword>
<feature type="domain" description="Apple" evidence="2">
    <location>
        <begin position="45"/>
        <end position="106"/>
    </location>
</feature>
<accession>A0A6C0DSF3</accession>
<dbReference type="InterPro" id="IPR003609">
    <property type="entry name" value="Pan_app"/>
</dbReference>
<sequence>MGDQQIQSAVLKLETLQKQFSLAMNQYKTAVASYTNEITNPNQKYTYIPNSFYLGWPLLKIQNVANEKACEALCSSDPNCKGATYYYLNSKPNTKYCITSSGTSKPFPIKLPGVNVGVITPSSQSAQLYLEKIKELNTNLTSLHSQILNTLKDINPTYQSIVSQTQVQGNNLNQVYMSLLDEKYKIDQLLAEYNTLDHVQNDTALQVESNYMYYRIVFIIAIIIAFFAIKQVIANSASSSGMTGGGKASLYDILFNFILMILLLFLAHAFQHSAGYILWALLVLAYVLVKIKVLPKFK</sequence>
<evidence type="ECO:0000256" key="1">
    <source>
        <dbReference type="SAM" id="Phobius"/>
    </source>
</evidence>
<evidence type="ECO:0000313" key="3">
    <source>
        <dbReference type="EMBL" id="QHT19737.1"/>
    </source>
</evidence>
<feature type="transmembrane region" description="Helical" evidence="1">
    <location>
        <begin position="250"/>
        <end position="270"/>
    </location>
</feature>
<name>A0A6C0DSF3_9ZZZZ</name>
<keyword evidence="1" id="KW-0812">Transmembrane</keyword>
<feature type="transmembrane region" description="Helical" evidence="1">
    <location>
        <begin position="276"/>
        <end position="294"/>
    </location>
</feature>
<protein>
    <recommendedName>
        <fullName evidence="2">Apple domain-containing protein</fullName>
    </recommendedName>
</protein>
<dbReference type="Gene3D" id="3.50.4.10">
    <property type="entry name" value="Hepatocyte Growth Factor"/>
    <property type="match status" value="1"/>
</dbReference>
<organism evidence="3">
    <name type="scientific">viral metagenome</name>
    <dbReference type="NCBI Taxonomy" id="1070528"/>
    <lineage>
        <taxon>unclassified sequences</taxon>
        <taxon>metagenomes</taxon>
        <taxon>organismal metagenomes</taxon>
    </lineage>
</organism>
<reference evidence="3" key="1">
    <citation type="journal article" date="2020" name="Nature">
        <title>Giant virus diversity and host interactions through global metagenomics.</title>
        <authorList>
            <person name="Schulz F."/>
            <person name="Roux S."/>
            <person name="Paez-Espino D."/>
            <person name="Jungbluth S."/>
            <person name="Walsh D.A."/>
            <person name="Denef V.J."/>
            <person name="McMahon K.D."/>
            <person name="Konstantinidis K.T."/>
            <person name="Eloe-Fadrosh E.A."/>
            <person name="Kyrpides N.C."/>
            <person name="Woyke T."/>
        </authorList>
    </citation>
    <scope>NUCLEOTIDE SEQUENCE</scope>
    <source>
        <strain evidence="3">GVMAG-M-3300023174-5</strain>
    </source>
</reference>
<dbReference type="Pfam" id="PF00024">
    <property type="entry name" value="PAN_1"/>
    <property type="match status" value="1"/>
</dbReference>
<dbReference type="AlphaFoldDB" id="A0A6C0DSF3"/>
<evidence type="ECO:0000259" key="2">
    <source>
        <dbReference type="Pfam" id="PF00024"/>
    </source>
</evidence>
<dbReference type="SUPFAM" id="SSF57414">
    <property type="entry name" value="Hairpin loop containing domain-like"/>
    <property type="match status" value="1"/>
</dbReference>
<proteinExistence type="predicted"/>
<dbReference type="EMBL" id="MN739669">
    <property type="protein sequence ID" value="QHT19737.1"/>
    <property type="molecule type" value="Genomic_DNA"/>
</dbReference>